<sequence>MGMFHAKPRGKILSNLFDDNAFMCLNDGNPTHHSYSYNTAQALDISFSSPDIFHKCKWQILKSIGSDHLPILIEISTKTKTSSIKEKFWNFKKANWNLYQQNINEDFRIAPTRIKDLEQNWISFKNTIIKAAKTMVSHVGGEVEFNCVNIDCSTYRNLLIKRRELPNTLIKKFRHFAHKILKTQYIFSRFVANASVALGLETCQFSKITRHNSVSSGCSKCSHFARASISLVTEMEDPRICIKFCVKKGFKGTEIFWMLQTAYGDAVMSRRRVFVWYKRFKEGREETADNERSGRPSTSTRPEKVDKVLELVREDRRITVREVTEEAGISFGSTQSIMKDILGVRRLNAVLVPKDLTFDQKNARKETASLNLEATIDDPELLKRVITGDKTWINGFDSETTQQASEWHFKNEQRPKKARKAPSKVKVMLTVFFDYQGIIHHEFQQQGSTITADSYLGVLRNGRSCGGASRGSFTTITHTALKISKFLQDHSTSVFPQQSQFGPLRLLPFGKLKKKLKGRKFQSIEEIKVESKKAMKAIPKTDYQRCFADWKKRWLKCIAANGDYFEGDNLNLLAFISEGHSPICHLGMCPVAVSYAEGKISIEDDPCQGRPKFQRTDENVQKITDLIKENPRTTLLELEQDTGISKTTIGRIVTEYLKLKKTPAKFIPRFLTNEQKLCRPAIYEDMLEMTRTDPKWKDKIITGNETWVYGYNPETKRQSAEWRVQDPKNPRILKSRIKVLLVAFLDNKGIVQHEYLPAGQTVVKPEKWTNGDWILHHDNACPHTANLVTSFLAKNGTEILPQPPYSPDIAPNDFFLFPKLKAVLKGRHFDTRDDIIEKSLLALKSIPKEAYKNCFDNWEKRWRWCVEARGDYFGKF</sequence>
<gene>
    <name evidence="3" type="ORF">LAZ67_9001695</name>
</gene>
<dbReference type="InterPro" id="IPR005135">
    <property type="entry name" value="Endo/exonuclease/phosphatase"/>
</dbReference>
<organism evidence="3 4">
    <name type="scientific">Cordylochernes scorpioides</name>
    <dbReference type="NCBI Taxonomy" id="51811"/>
    <lineage>
        <taxon>Eukaryota</taxon>
        <taxon>Metazoa</taxon>
        <taxon>Ecdysozoa</taxon>
        <taxon>Arthropoda</taxon>
        <taxon>Chelicerata</taxon>
        <taxon>Arachnida</taxon>
        <taxon>Pseudoscorpiones</taxon>
        <taxon>Cheliferoidea</taxon>
        <taxon>Chernetidae</taxon>
        <taxon>Cordylochernes</taxon>
    </lineage>
</organism>
<keyword evidence="4" id="KW-1185">Reference proteome</keyword>
<evidence type="ECO:0000313" key="4">
    <source>
        <dbReference type="Proteomes" id="UP001235939"/>
    </source>
</evidence>
<dbReference type="InterPro" id="IPR036397">
    <property type="entry name" value="RNaseH_sf"/>
</dbReference>
<feature type="domain" description="Mos1 transposase HTH" evidence="2">
    <location>
        <begin position="239"/>
        <end position="283"/>
    </location>
</feature>
<dbReference type="Proteomes" id="UP001235939">
    <property type="component" value="Chromosome 09"/>
</dbReference>
<dbReference type="InterPro" id="IPR001888">
    <property type="entry name" value="Transposase_1"/>
</dbReference>
<reference evidence="3 4" key="1">
    <citation type="submission" date="2022-01" db="EMBL/GenBank/DDBJ databases">
        <title>A chromosomal length assembly of Cordylochernes scorpioides.</title>
        <authorList>
            <person name="Zeh D."/>
            <person name="Zeh J."/>
        </authorList>
    </citation>
    <scope>NUCLEOTIDE SEQUENCE [LARGE SCALE GENOMIC DNA]</scope>
    <source>
        <strain evidence="3">IN4F17</strain>
        <tissue evidence="3">Whole Body</tissue>
    </source>
</reference>
<dbReference type="Gene3D" id="3.30.420.10">
    <property type="entry name" value="Ribonuclease H-like superfamily/Ribonuclease H"/>
    <property type="match status" value="2"/>
</dbReference>
<evidence type="ECO:0000313" key="3">
    <source>
        <dbReference type="EMBL" id="UYV72055.1"/>
    </source>
</evidence>
<feature type="domain" description="Endonuclease/exonuclease/phosphatase" evidence="1">
    <location>
        <begin position="8"/>
        <end position="71"/>
    </location>
</feature>
<dbReference type="EMBL" id="CP092871">
    <property type="protein sequence ID" value="UYV72055.1"/>
    <property type="molecule type" value="Genomic_DNA"/>
</dbReference>
<dbReference type="PANTHER" id="PTHR46060">
    <property type="entry name" value="MARINER MOS1 TRANSPOSASE-LIKE PROTEIN"/>
    <property type="match status" value="1"/>
</dbReference>
<dbReference type="PANTHER" id="PTHR46060:SF1">
    <property type="entry name" value="MARINER MOS1 TRANSPOSASE-LIKE PROTEIN"/>
    <property type="match status" value="1"/>
</dbReference>
<evidence type="ECO:0008006" key="5">
    <source>
        <dbReference type="Google" id="ProtNLM"/>
    </source>
</evidence>
<dbReference type="InterPro" id="IPR041426">
    <property type="entry name" value="Mos1_HTH"/>
</dbReference>
<dbReference type="SUPFAM" id="SSF56219">
    <property type="entry name" value="DNase I-like"/>
    <property type="match status" value="1"/>
</dbReference>
<evidence type="ECO:0000259" key="1">
    <source>
        <dbReference type="Pfam" id="PF14529"/>
    </source>
</evidence>
<dbReference type="Pfam" id="PF01359">
    <property type="entry name" value="Transposase_1"/>
    <property type="match status" value="1"/>
</dbReference>
<dbReference type="Gene3D" id="3.60.10.10">
    <property type="entry name" value="Endonuclease/exonuclease/phosphatase"/>
    <property type="match status" value="1"/>
</dbReference>
<dbReference type="InterPro" id="IPR052709">
    <property type="entry name" value="Transposase-MT_Hybrid"/>
</dbReference>
<accession>A0ABY6KT68</accession>
<name>A0ABY6KT68_9ARAC</name>
<protein>
    <recommendedName>
        <fullName evidence="5">Transposase</fullName>
    </recommendedName>
</protein>
<dbReference type="Pfam" id="PF17906">
    <property type="entry name" value="HTH_48"/>
    <property type="match status" value="1"/>
</dbReference>
<dbReference type="InterPro" id="IPR036691">
    <property type="entry name" value="Endo/exonu/phosph_ase_sf"/>
</dbReference>
<evidence type="ECO:0000259" key="2">
    <source>
        <dbReference type="Pfam" id="PF17906"/>
    </source>
</evidence>
<proteinExistence type="predicted"/>
<dbReference type="Gene3D" id="1.10.10.1450">
    <property type="match status" value="1"/>
</dbReference>
<dbReference type="Pfam" id="PF14529">
    <property type="entry name" value="Exo_endo_phos_2"/>
    <property type="match status" value="1"/>
</dbReference>